<dbReference type="GO" id="GO:0006508">
    <property type="term" value="P:proteolysis"/>
    <property type="evidence" value="ECO:0007669"/>
    <property type="project" value="InterPro"/>
</dbReference>
<keyword evidence="8" id="KW-1185">Reference proteome</keyword>
<feature type="domain" description="Metalloprotease TldD/E C-terminal" evidence="6">
    <location>
        <begin position="245"/>
        <end position="491"/>
    </location>
</feature>
<name>A0A3M2LAR2_9ACTN</name>
<protein>
    <submittedName>
        <fullName evidence="7">TldD/PmbA family protein</fullName>
    </submittedName>
</protein>
<evidence type="ECO:0000256" key="3">
    <source>
        <dbReference type="ARBA" id="ARBA00022801"/>
    </source>
</evidence>
<evidence type="ECO:0000256" key="2">
    <source>
        <dbReference type="ARBA" id="ARBA00022670"/>
    </source>
</evidence>
<keyword evidence="2" id="KW-0645">Protease</keyword>
<dbReference type="PANTHER" id="PTHR30624">
    <property type="entry name" value="UNCHARACTERIZED PROTEIN TLDD AND PMBA"/>
    <property type="match status" value="1"/>
</dbReference>
<evidence type="ECO:0000313" key="7">
    <source>
        <dbReference type="EMBL" id="RMI34514.1"/>
    </source>
</evidence>
<keyword evidence="3" id="KW-0378">Hydrolase</keyword>
<evidence type="ECO:0000313" key="8">
    <source>
        <dbReference type="Proteomes" id="UP000282674"/>
    </source>
</evidence>
<dbReference type="RefSeq" id="WP_122199833.1">
    <property type="nucleotide sequence ID" value="NZ_JBHSKC010000028.1"/>
</dbReference>
<dbReference type="GO" id="GO:0005829">
    <property type="term" value="C:cytosol"/>
    <property type="evidence" value="ECO:0007669"/>
    <property type="project" value="TreeGrafter"/>
</dbReference>
<dbReference type="InterPro" id="IPR045569">
    <property type="entry name" value="Metalloprtase-TldD/E_C"/>
</dbReference>
<dbReference type="OrthoDB" id="9803213at2"/>
<dbReference type="Proteomes" id="UP000282674">
    <property type="component" value="Unassembled WGS sequence"/>
</dbReference>
<evidence type="ECO:0000256" key="1">
    <source>
        <dbReference type="ARBA" id="ARBA00005836"/>
    </source>
</evidence>
<reference evidence="7 8" key="1">
    <citation type="submission" date="2018-10" db="EMBL/GenBank/DDBJ databases">
        <title>Isolation from soil.</title>
        <authorList>
            <person name="Hu J."/>
        </authorList>
    </citation>
    <scope>NUCLEOTIDE SEQUENCE [LARGE SCALE GENOMIC DNA]</scope>
    <source>
        <strain evidence="7 8">NEAU-Ht49</strain>
    </source>
</reference>
<evidence type="ECO:0000259" key="5">
    <source>
        <dbReference type="Pfam" id="PF01523"/>
    </source>
</evidence>
<dbReference type="GO" id="GO:0008237">
    <property type="term" value="F:metallopeptidase activity"/>
    <property type="evidence" value="ECO:0007669"/>
    <property type="project" value="InterPro"/>
</dbReference>
<organism evidence="7 8">
    <name type="scientific">Actinomadura harenae</name>
    <dbReference type="NCBI Taxonomy" id="2483351"/>
    <lineage>
        <taxon>Bacteria</taxon>
        <taxon>Bacillati</taxon>
        <taxon>Actinomycetota</taxon>
        <taxon>Actinomycetes</taxon>
        <taxon>Streptosporangiales</taxon>
        <taxon>Thermomonosporaceae</taxon>
        <taxon>Actinomadura</taxon>
    </lineage>
</organism>
<dbReference type="Pfam" id="PF01523">
    <property type="entry name" value="PmbA_TldD_1st"/>
    <property type="match status" value="1"/>
</dbReference>
<comment type="caution">
    <text evidence="7">The sequence shown here is derived from an EMBL/GenBank/DDBJ whole genome shotgun (WGS) entry which is preliminary data.</text>
</comment>
<evidence type="ECO:0000259" key="6">
    <source>
        <dbReference type="Pfam" id="PF19289"/>
    </source>
</evidence>
<dbReference type="AlphaFoldDB" id="A0A3M2LAR2"/>
<dbReference type="InterPro" id="IPR051463">
    <property type="entry name" value="Peptidase_U62_metallo"/>
</dbReference>
<dbReference type="InterPro" id="IPR002510">
    <property type="entry name" value="Metalloprtase-TldD/E_N"/>
</dbReference>
<comment type="similarity">
    <text evidence="1">Belongs to the peptidase U62 family.</text>
</comment>
<keyword evidence="4" id="KW-0482">Metalloprotease</keyword>
<dbReference type="InterPro" id="IPR036059">
    <property type="entry name" value="TldD/PmbA_sf"/>
</dbReference>
<dbReference type="Pfam" id="PF19289">
    <property type="entry name" value="PmbA_TldD_3rd"/>
    <property type="match status" value="1"/>
</dbReference>
<proteinExistence type="inferred from homology"/>
<dbReference type="InterPro" id="IPR035068">
    <property type="entry name" value="TldD/PmbA_N"/>
</dbReference>
<sequence length="500" mass="52605">MTLDPVFTDVPPPAAAAAALDRAAALGARHASVRVERRRSGLALLRDGRPAGVSDEVGTAVGVSVVWEGFRGFAGVAGPSRENAVLAAERAVAVARACRAAGGERVDPVDEPVHPDAEWTSGHRVDPFAVPRGDWTERLAAWSRDLLAASHVVHVHAKLKVADETTFYADLAGTVTLQRRLRVHPQLLAVGVDERTGAVATLRTLGPPTARGLEYLEGEGWDWAGEVALMPVHLTAKLSAPPVEPGRYDLVVDPSNLWLTLHETVGHATELDRALGHEAGYAGTTFASPASLGRLRYGSELMNVTADRTTPHALATTGFDHEGVAATSWDLVTEGVLTGFQTDRATARAVGADRSTGCAYAESGLRAPLARMPNVSLRPAPNGPTAAELIAGVSHGLLVVGSDGWTIDGRRRNFRFTAQRCHLIRNGRLAGQVRDAAYQGETTEFWRSLRALGGPADFHVYGADLCGKGQPVQASAASHGAPPAVFAGVEVVNAAQEAGA</sequence>
<evidence type="ECO:0000256" key="4">
    <source>
        <dbReference type="ARBA" id="ARBA00023049"/>
    </source>
</evidence>
<dbReference type="SUPFAM" id="SSF111283">
    <property type="entry name" value="Putative modulator of DNA gyrase, PmbA/TldD"/>
    <property type="match status" value="1"/>
</dbReference>
<dbReference type="Gene3D" id="3.30.2290.10">
    <property type="entry name" value="PmbA/TldD superfamily"/>
    <property type="match status" value="1"/>
</dbReference>
<gene>
    <name evidence="7" type="ORF">EBO15_40960</name>
</gene>
<dbReference type="EMBL" id="RFFG01000170">
    <property type="protein sequence ID" value="RMI34514.1"/>
    <property type="molecule type" value="Genomic_DNA"/>
</dbReference>
<dbReference type="PANTHER" id="PTHR30624:SF10">
    <property type="entry name" value="CONSERVED PROTEIN"/>
    <property type="match status" value="1"/>
</dbReference>
<feature type="domain" description="Metalloprotease TldD/E N-terminal" evidence="5">
    <location>
        <begin position="31"/>
        <end position="95"/>
    </location>
</feature>
<accession>A0A3M2LAR2</accession>